<evidence type="ECO:0000259" key="3">
    <source>
        <dbReference type="Pfam" id="PF01408"/>
    </source>
</evidence>
<dbReference type="InterPro" id="IPR055170">
    <property type="entry name" value="GFO_IDH_MocA-like_dom"/>
</dbReference>
<evidence type="ECO:0000313" key="6">
    <source>
        <dbReference type="Proteomes" id="UP000019426"/>
    </source>
</evidence>
<dbReference type="GO" id="GO:0000166">
    <property type="term" value="F:nucleotide binding"/>
    <property type="evidence" value="ECO:0007669"/>
    <property type="project" value="InterPro"/>
</dbReference>
<accession>W6S076</accession>
<dbReference type="Proteomes" id="UP000019426">
    <property type="component" value="Chromosome M2/40_rep2"/>
</dbReference>
<dbReference type="eggNOG" id="COG0673">
    <property type="taxonomic scope" value="Bacteria"/>
</dbReference>
<dbReference type="STRING" id="1216932.CM240_3194"/>
<comment type="similarity">
    <text evidence="1">Belongs to the Gfo/Idh/MocA family.</text>
</comment>
<dbReference type="PATRIC" id="fig|1216932.3.peg.3166"/>
<keyword evidence="2" id="KW-0560">Oxidoreductase</keyword>
<evidence type="ECO:0000313" key="5">
    <source>
        <dbReference type="EMBL" id="CDM70311.1"/>
    </source>
</evidence>
<name>W6S076_9CLOT</name>
<dbReference type="Pfam" id="PF01408">
    <property type="entry name" value="GFO_IDH_MocA"/>
    <property type="match status" value="1"/>
</dbReference>
<protein>
    <submittedName>
        <fullName evidence="5">Oxidoreductase</fullName>
    </submittedName>
</protein>
<evidence type="ECO:0000256" key="2">
    <source>
        <dbReference type="ARBA" id="ARBA00023002"/>
    </source>
</evidence>
<organism evidence="5 6">
    <name type="scientific">Clostridium bornimense</name>
    <dbReference type="NCBI Taxonomy" id="1216932"/>
    <lineage>
        <taxon>Bacteria</taxon>
        <taxon>Bacillati</taxon>
        <taxon>Bacillota</taxon>
        <taxon>Clostridia</taxon>
        <taxon>Eubacteriales</taxon>
        <taxon>Clostridiaceae</taxon>
        <taxon>Clostridium</taxon>
    </lineage>
</organism>
<feature type="domain" description="Gfo/Idh/MocA-like oxidoreductase N-terminal" evidence="3">
    <location>
        <begin position="2"/>
        <end position="120"/>
    </location>
</feature>
<gene>
    <name evidence="5" type="ORF">CM240_3194</name>
</gene>
<dbReference type="PANTHER" id="PTHR22604:SF105">
    <property type="entry name" value="TRANS-1,2-DIHYDROBENZENE-1,2-DIOL DEHYDROGENASE"/>
    <property type="match status" value="1"/>
</dbReference>
<dbReference type="InterPro" id="IPR000683">
    <property type="entry name" value="Gfo/Idh/MocA-like_OxRdtase_N"/>
</dbReference>
<dbReference type="InterPro" id="IPR050984">
    <property type="entry name" value="Gfo/Idh/MocA_domain"/>
</dbReference>
<dbReference type="SUPFAM" id="SSF51735">
    <property type="entry name" value="NAD(P)-binding Rossmann-fold domains"/>
    <property type="match status" value="1"/>
</dbReference>
<dbReference type="KEGG" id="clt:CM240_3194"/>
<dbReference type="Pfam" id="PF22725">
    <property type="entry name" value="GFO_IDH_MocA_C3"/>
    <property type="match status" value="1"/>
</dbReference>
<sequence>MINLGIVGCSNLVYLSMIWPSRKISDLCIYGIASRKYEKAKEYGKKFKIPNVYENYDDMFLDENIDAVYICLPNHLHREFIIKAAEHKKDIIVEKPVCTKTSEINEIIEVCKNNNVKLMEAVMIRNHPWEKYISDFIREEKLGKILEIETNITFIPSYDLNKNYRAHLEYGGGCFFDVSIYWLQFLDEILGIEKIVSYDGESEFNGPNGIDSTFIANVKFQNGTKSKLLASFEKEYQANHILIFENGKIIVPNFFACNVGKRKFSIEIFSKDGEEKIELPPENFYENQLINFVRVLKGEIETTSYETMKGIVTTSENIYMKAYDKVNKGEKI</sequence>
<keyword evidence="6" id="KW-1185">Reference proteome</keyword>
<proteinExistence type="inferred from homology"/>
<feature type="domain" description="GFO/IDH/MocA-like oxidoreductase" evidence="4">
    <location>
        <begin position="134"/>
        <end position="244"/>
    </location>
</feature>
<reference evidence="5 6" key="1">
    <citation type="submission" date="2013-11" db="EMBL/GenBank/DDBJ databases">
        <title>Complete genome sequence of Clostridum sp. M2/40.</title>
        <authorList>
            <person name="Wibberg D."/>
            <person name="Puehler A."/>
            <person name="Schlueter A."/>
        </authorList>
    </citation>
    <scope>NUCLEOTIDE SEQUENCE [LARGE SCALE GENOMIC DNA]</scope>
    <source>
        <strain evidence="6">M2/40</strain>
    </source>
</reference>
<dbReference type="EMBL" id="HG917869">
    <property type="protein sequence ID" value="CDM70311.1"/>
    <property type="molecule type" value="Genomic_DNA"/>
</dbReference>
<evidence type="ECO:0000259" key="4">
    <source>
        <dbReference type="Pfam" id="PF22725"/>
    </source>
</evidence>
<dbReference type="GO" id="GO:0016491">
    <property type="term" value="F:oxidoreductase activity"/>
    <property type="evidence" value="ECO:0007669"/>
    <property type="project" value="UniProtKB-KW"/>
</dbReference>
<dbReference type="SUPFAM" id="SSF55347">
    <property type="entry name" value="Glyceraldehyde-3-phosphate dehydrogenase-like, C-terminal domain"/>
    <property type="match status" value="1"/>
</dbReference>
<evidence type="ECO:0000256" key="1">
    <source>
        <dbReference type="ARBA" id="ARBA00010928"/>
    </source>
</evidence>
<dbReference type="Gene3D" id="3.30.360.10">
    <property type="entry name" value="Dihydrodipicolinate Reductase, domain 2"/>
    <property type="match status" value="1"/>
</dbReference>
<dbReference type="HOGENOM" id="CLU_023194_5_0_9"/>
<dbReference type="Gene3D" id="3.40.50.720">
    <property type="entry name" value="NAD(P)-binding Rossmann-like Domain"/>
    <property type="match status" value="1"/>
</dbReference>
<dbReference type="AlphaFoldDB" id="W6S076"/>
<dbReference type="RefSeq" id="WP_051483902.1">
    <property type="nucleotide sequence ID" value="NZ_HG917869.1"/>
</dbReference>
<dbReference type="PANTHER" id="PTHR22604">
    <property type="entry name" value="OXIDOREDUCTASES"/>
    <property type="match status" value="1"/>
</dbReference>
<dbReference type="InterPro" id="IPR036291">
    <property type="entry name" value="NAD(P)-bd_dom_sf"/>
</dbReference>